<feature type="non-terminal residue" evidence="2">
    <location>
        <position position="1"/>
    </location>
</feature>
<sequence>YMSGFIEQLFPPHSVKQAEQMIEKKKNEQHEQSKKKRAKLIEKDNQDLDQELLQLPDYNFDDDNGSCNNNNDQVKIKTKKQRLEGNEEQYEKEEEPPEVKNEFEEFFVTRRQRMCQQWSRWQEQRKQISHHQARLQVLQCGMPWRMRLHAACQSALQAGDAGMSISVVQRAVQEREGDGGVHCEAQIYEQIRELPTSERGYKKKKPIVGLEEGIKMLLKNNKT</sequence>
<dbReference type="EMBL" id="SNRW01013592">
    <property type="protein sequence ID" value="KAA6372448.1"/>
    <property type="molecule type" value="Genomic_DNA"/>
</dbReference>
<dbReference type="Proteomes" id="UP000324800">
    <property type="component" value="Unassembled WGS sequence"/>
</dbReference>
<feature type="region of interest" description="Disordered" evidence="1">
    <location>
        <begin position="79"/>
        <end position="98"/>
    </location>
</feature>
<evidence type="ECO:0000313" key="2">
    <source>
        <dbReference type="EMBL" id="KAA6372448.1"/>
    </source>
</evidence>
<evidence type="ECO:0000256" key="1">
    <source>
        <dbReference type="SAM" id="MobiDB-lite"/>
    </source>
</evidence>
<accession>A0A5J4UPS6</accession>
<reference evidence="2 3" key="1">
    <citation type="submission" date="2019-03" db="EMBL/GenBank/DDBJ databases">
        <title>Single cell metagenomics reveals metabolic interactions within the superorganism composed of flagellate Streblomastix strix and complex community of Bacteroidetes bacteria on its surface.</title>
        <authorList>
            <person name="Treitli S.C."/>
            <person name="Kolisko M."/>
            <person name="Husnik F."/>
            <person name="Keeling P."/>
            <person name="Hampl V."/>
        </authorList>
    </citation>
    <scope>NUCLEOTIDE SEQUENCE [LARGE SCALE GENOMIC DNA]</scope>
    <source>
        <strain evidence="2">ST1C</strain>
    </source>
</reference>
<comment type="caution">
    <text evidence="2">The sequence shown here is derived from an EMBL/GenBank/DDBJ whole genome shotgun (WGS) entry which is preliminary data.</text>
</comment>
<dbReference type="AlphaFoldDB" id="A0A5J4UPS6"/>
<organism evidence="2 3">
    <name type="scientific">Streblomastix strix</name>
    <dbReference type="NCBI Taxonomy" id="222440"/>
    <lineage>
        <taxon>Eukaryota</taxon>
        <taxon>Metamonada</taxon>
        <taxon>Preaxostyla</taxon>
        <taxon>Oxymonadida</taxon>
        <taxon>Streblomastigidae</taxon>
        <taxon>Streblomastix</taxon>
    </lineage>
</organism>
<protein>
    <submittedName>
        <fullName evidence="2">Uncharacterized protein</fullName>
    </submittedName>
</protein>
<name>A0A5J4UPS6_9EUKA</name>
<gene>
    <name evidence="2" type="ORF">EZS28_032025</name>
</gene>
<proteinExistence type="predicted"/>
<evidence type="ECO:0000313" key="3">
    <source>
        <dbReference type="Proteomes" id="UP000324800"/>
    </source>
</evidence>
<feature type="compositionally biased region" description="Acidic residues" evidence="1">
    <location>
        <begin position="86"/>
        <end position="96"/>
    </location>
</feature>